<keyword evidence="1" id="KW-0812">Transmembrane</keyword>
<keyword evidence="1" id="KW-0472">Membrane</keyword>
<evidence type="ECO:0008006" key="4">
    <source>
        <dbReference type="Google" id="ProtNLM"/>
    </source>
</evidence>
<dbReference type="SUPFAM" id="SSF81442">
    <property type="entry name" value="Cytochrome c oxidase subunit I-like"/>
    <property type="match status" value="1"/>
</dbReference>
<reference evidence="2 3" key="1">
    <citation type="submission" date="2015-04" db="EMBL/GenBank/DDBJ databases">
        <title>Comparative genomics of rhizobia nodulating Arachis hypogaea in China.</title>
        <authorList>
            <person name="Li Y."/>
        </authorList>
    </citation>
    <scope>NUCLEOTIDE SEQUENCE [LARGE SCALE GENOMIC DNA]</scope>
    <source>
        <strain evidence="2 3">CCBAU 51757</strain>
    </source>
</reference>
<proteinExistence type="predicted"/>
<keyword evidence="1" id="KW-1133">Transmembrane helix</keyword>
<protein>
    <recommendedName>
        <fullName evidence="4">Cytochrome-c oxidase</fullName>
    </recommendedName>
</protein>
<evidence type="ECO:0000256" key="1">
    <source>
        <dbReference type="SAM" id="Phobius"/>
    </source>
</evidence>
<dbReference type="RefSeq" id="WP_128916782.1">
    <property type="nucleotide sequence ID" value="NZ_LBJC01000020.1"/>
</dbReference>
<feature type="transmembrane region" description="Helical" evidence="1">
    <location>
        <begin position="102"/>
        <end position="121"/>
    </location>
</feature>
<feature type="transmembrane region" description="Helical" evidence="1">
    <location>
        <begin position="45"/>
        <end position="67"/>
    </location>
</feature>
<evidence type="ECO:0000313" key="3">
    <source>
        <dbReference type="Proteomes" id="UP000289546"/>
    </source>
</evidence>
<feature type="transmembrane region" description="Helical" evidence="1">
    <location>
        <begin position="74"/>
        <end position="90"/>
    </location>
</feature>
<comment type="caution">
    <text evidence="2">The sequence shown here is derived from an EMBL/GenBank/DDBJ whole genome shotgun (WGS) entry which is preliminary data.</text>
</comment>
<dbReference type="InterPro" id="IPR036927">
    <property type="entry name" value="Cyt_c_oxase-like_su1_sf"/>
</dbReference>
<organism evidence="2 3">
    <name type="scientific">Bradyrhizobium nanningense</name>
    <dbReference type="NCBI Taxonomy" id="1325118"/>
    <lineage>
        <taxon>Bacteria</taxon>
        <taxon>Pseudomonadati</taxon>
        <taxon>Pseudomonadota</taxon>
        <taxon>Alphaproteobacteria</taxon>
        <taxon>Hyphomicrobiales</taxon>
        <taxon>Nitrobacteraceae</taxon>
        <taxon>Bradyrhizobium</taxon>
    </lineage>
</organism>
<sequence>MNDNPRARAWLRLATLYFAVGVILGVVMGASGDHSLFPLHAHINLLGWVSMALFGLIGIVCPSVSVGRIATAQFWMHNVGLPVMLGALAFKLKGTEAAEPVVGVASIIVGLSVLLFAWLVFTRIGSQSRPAQSASQRSAVT</sequence>
<accession>A0A4Q0SDR6</accession>
<dbReference type="OrthoDB" id="9808748at2"/>
<name>A0A4Q0SDR6_9BRAD</name>
<dbReference type="EMBL" id="LBJQ01000009">
    <property type="protein sequence ID" value="RXH37384.1"/>
    <property type="molecule type" value="Genomic_DNA"/>
</dbReference>
<dbReference type="Gene3D" id="1.20.210.10">
    <property type="entry name" value="Cytochrome c oxidase-like, subunit I domain"/>
    <property type="match status" value="1"/>
</dbReference>
<dbReference type="Proteomes" id="UP000289546">
    <property type="component" value="Unassembled WGS sequence"/>
</dbReference>
<keyword evidence="3" id="KW-1185">Reference proteome</keyword>
<evidence type="ECO:0000313" key="2">
    <source>
        <dbReference type="EMBL" id="RXH37384.1"/>
    </source>
</evidence>
<gene>
    <name evidence="2" type="ORF">XH99_04460</name>
</gene>
<dbReference type="AlphaFoldDB" id="A0A4Q0SDR6"/>